<comment type="subcellular location">
    <subcellularLocation>
        <location evidence="1">Cell envelope</location>
    </subcellularLocation>
</comment>
<keyword evidence="11" id="KW-0812">Transmembrane</keyword>
<gene>
    <name evidence="12" type="ORF">1194</name>
</gene>
<dbReference type="GO" id="GO:0046872">
    <property type="term" value="F:metal ion binding"/>
    <property type="evidence" value="ECO:0007669"/>
    <property type="project" value="UniProtKB-KW"/>
</dbReference>
<comment type="similarity">
    <text evidence="2">Belongs to the cytochrome c-552 family.</text>
</comment>
<evidence type="ECO:0000256" key="3">
    <source>
        <dbReference type="ARBA" id="ARBA00011887"/>
    </source>
</evidence>
<dbReference type="GO" id="GO:0030288">
    <property type="term" value="C:outer membrane-bounded periplasmic space"/>
    <property type="evidence" value="ECO:0007669"/>
    <property type="project" value="TreeGrafter"/>
</dbReference>
<evidence type="ECO:0000256" key="5">
    <source>
        <dbReference type="ARBA" id="ARBA00022723"/>
    </source>
</evidence>
<dbReference type="Gene3D" id="1.20.140.10">
    <property type="entry name" value="Butyryl-CoA Dehydrogenase, subunit A, domain 3"/>
    <property type="match status" value="1"/>
</dbReference>
<evidence type="ECO:0000256" key="11">
    <source>
        <dbReference type="SAM" id="Phobius"/>
    </source>
</evidence>
<dbReference type="GO" id="GO:0019645">
    <property type="term" value="P:anaerobic electron transport chain"/>
    <property type="evidence" value="ECO:0007669"/>
    <property type="project" value="TreeGrafter"/>
</dbReference>
<keyword evidence="9" id="KW-0408">Iron</keyword>
<feature type="transmembrane region" description="Helical" evidence="11">
    <location>
        <begin position="9"/>
        <end position="28"/>
    </location>
</feature>
<dbReference type="EC" id="1.7.2.2" evidence="3"/>
<keyword evidence="4" id="KW-0349">Heme</keyword>
<evidence type="ECO:0000256" key="4">
    <source>
        <dbReference type="ARBA" id="ARBA00022617"/>
    </source>
</evidence>
<dbReference type="STRING" id="690567.1194"/>
<reference evidence="12 13" key="1">
    <citation type="submission" date="2015-03" db="EMBL/GenBank/DDBJ databases">
        <authorList>
            <person name="Murphy D."/>
        </authorList>
    </citation>
    <scope>NUCLEOTIDE SEQUENCE [LARGE SCALE GENOMIC DNA]</scope>
    <source>
        <strain evidence="12 13">OL-4</strain>
    </source>
</reference>
<dbReference type="GO" id="GO:0042279">
    <property type="term" value="F:nitrite reductase (cytochrome, ammonia-forming) activity"/>
    <property type="evidence" value="ECO:0007669"/>
    <property type="project" value="UniProtKB-EC"/>
</dbReference>
<evidence type="ECO:0000256" key="2">
    <source>
        <dbReference type="ARBA" id="ARBA00009288"/>
    </source>
</evidence>
<dbReference type="CDD" id="cd00548">
    <property type="entry name" value="NrfA-like"/>
    <property type="match status" value="1"/>
</dbReference>
<dbReference type="PIRSF" id="PIRSF000243">
    <property type="entry name" value="Cyt_c552"/>
    <property type="match status" value="1"/>
</dbReference>
<dbReference type="PANTHER" id="PTHR30633">
    <property type="entry name" value="CYTOCHROME C-552 RESPIRATORY NITRITE REDUCTASE"/>
    <property type="match status" value="1"/>
</dbReference>
<evidence type="ECO:0000256" key="6">
    <source>
        <dbReference type="ARBA" id="ARBA00022729"/>
    </source>
</evidence>
<dbReference type="PANTHER" id="PTHR30633:SF0">
    <property type="entry name" value="CYTOCHROME C-552"/>
    <property type="match status" value="1"/>
</dbReference>
<dbReference type="EMBL" id="CGIH01000021">
    <property type="protein sequence ID" value="CFX43160.1"/>
    <property type="molecule type" value="Genomic_DNA"/>
</dbReference>
<keyword evidence="7" id="KW-0106">Calcium</keyword>
<accession>A0A0E4GDC7</accession>
<evidence type="ECO:0000256" key="9">
    <source>
        <dbReference type="ARBA" id="ARBA00023004"/>
    </source>
</evidence>
<name>A0A0E4GDC7_9FIRM</name>
<dbReference type="Proteomes" id="UP000045545">
    <property type="component" value="Unassembled WGS sequence"/>
</dbReference>
<organism evidence="12 13">
    <name type="scientific">Syntrophomonas zehnderi OL-4</name>
    <dbReference type="NCBI Taxonomy" id="690567"/>
    <lineage>
        <taxon>Bacteria</taxon>
        <taxon>Bacillati</taxon>
        <taxon>Bacillota</taxon>
        <taxon>Clostridia</taxon>
        <taxon>Eubacteriales</taxon>
        <taxon>Syntrophomonadaceae</taxon>
        <taxon>Syntrophomonas</taxon>
    </lineage>
</organism>
<keyword evidence="6" id="KW-0732">Signal</keyword>
<evidence type="ECO:0000256" key="8">
    <source>
        <dbReference type="ARBA" id="ARBA00023002"/>
    </source>
</evidence>
<dbReference type="SUPFAM" id="SSF48695">
    <property type="entry name" value="Multiheme cytochromes"/>
    <property type="match status" value="1"/>
</dbReference>
<keyword evidence="11" id="KW-0472">Membrane</keyword>
<keyword evidence="8" id="KW-0560">Oxidoreductase</keyword>
<dbReference type="InterPro" id="IPR003321">
    <property type="entry name" value="Cyt_c552"/>
</dbReference>
<keyword evidence="11" id="KW-1133">Transmembrane helix</keyword>
<evidence type="ECO:0000256" key="10">
    <source>
        <dbReference type="ARBA" id="ARBA00049131"/>
    </source>
</evidence>
<comment type="catalytic activity">
    <reaction evidence="10">
        <text>6 Fe(III)-[cytochrome c] + NH4(+) + 2 H2O = 6 Fe(II)-[cytochrome c] + nitrite + 8 H(+)</text>
        <dbReference type="Rhea" id="RHEA:13089"/>
        <dbReference type="Rhea" id="RHEA-COMP:10350"/>
        <dbReference type="Rhea" id="RHEA-COMP:14399"/>
        <dbReference type="ChEBI" id="CHEBI:15377"/>
        <dbReference type="ChEBI" id="CHEBI:15378"/>
        <dbReference type="ChEBI" id="CHEBI:16301"/>
        <dbReference type="ChEBI" id="CHEBI:28938"/>
        <dbReference type="ChEBI" id="CHEBI:29033"/>
        <dbReference type="ChEBI" id="CHEBI:29034"/>
        <dbReference type="EC" id="1.7.2.2"/>
    </reaction>
</comment>
<evidence type="ECO:0000256" key="1">
    <source>
        <dbReference type="ARBA" id="ARBA00004196"/>
    </source>
</evidence>
<sequence>MTSERVRSLLLITVPILIVLLVAGIFFFNRNNNIAMEGPSGEIALNETNSKAWGAFYPNHWDSYQANLKNTEHPSHFDSKPYMKTIYAGFGFAAEYNEPRSHLYTITDIQAIDTARKKAGAPCFTCKSSQVPQLMKKYGDQYYLMSFDEISKEITEPIGCLDCHDPKTMNLRLSRPALIEALQRQGRDIEQISNQEMRSLVCAQCHVTYYFMPQTKKITFPWDKGVKADQILAYYDEKNFSEWVHPMAKTGLVKPRHAEYETFMGSTHQSAGLACADCHMSFTKVGNKKISSHEWRSPMDNIEQNCTTCHRNGTEWLRERVNLIQSQCKQSQDLAAWAVVEAINELKISHETAGVNQDKLKAAMAMHRKAQWYLDYVMVTNGYGFHNPTETLTNLNIAIDTAHQATKLAREARL</sequence>
<proteinExistence type="inferred from homology"/>
<dbReference type="InterPro" id="IPR036280">
    <property type="entry name" value="Multihaem_cyt_sf"/>
</dbReference>
<evidence type="ECO:0000313" key="12">
    <source>
        <dbReference type="EMBL" id="CFX43160.1"/>
    </source>
</evidence>
<evidence type="ECO:0000313" key="13">
    <source>
        <dbReference type="Proteomes" id="UP000045545"/>
    </source>
</evidence>
<dbReference type="Pfam" id="PF02335">
    <property type="entry name" value="Cytochrom_C552"/>
    <property type="match status" value="1"/>
</dbReference>
<dbReference type="Gene3D" id="1.10.1130.10">
    <property type="entry name" value="Flavocytochrome C3, Chain A"/>
    <property type="match status" value="1"/>
</dbReference>
<protein>
    <recommendedName>
        <fullName evidence="3">nitrite reductase (cytochrome; ammonia-forming)</fullName>
        <ecNumber evidence="3">1.7.2.2</ecNumber>
    </recommendedName>
</protein>
<dbReference type="GO" id="GO:0020037">
    <property type="term" value="F:heme binding"/>
    <property type="evidence" value="ECO:0007669"/>
    <property type="project" value="TreeGrafter"/>
</dbReference>
<keyword evidence="5" id="KW-0479">Metal-binding</keyword>
<keyword evidence="13" id="KW-1185">Reference proteome</keyword>
<dbReference type="AlphaFoldDB" id="A0A0E4GDC7"/>
<dbReference type="RefSeq" id="WP_046496598.1">
    <property type="nucleotide sequence ID" value="NZ_CGIH01000021.1"/>
</dbReference>
<evidence type="ECO:0000256" key="7">
    <source>
        <dbReference type="ARBA" id="ARBA00022837"/>
    </source>
</evidence>